<proteinExistence type="predicted"/>
<evidence type="ECO:0000313" key="2">
    <source>
        <dbReference type="Proteomes" id="UP000309450"/>
    </source>
</evidence>
<reference evidence="1 2" key="1">
    <citation type="submission" date="2019-04" db="EMBL/GenBank/DDBJ databases">
        <title>Draft genome sequence of Gemmobacter aestuarii sp. nov.</title>
        <authorList>
            <person name="Hameed A."/>
            <person name="Lin S.-Y."/>
            <person name="Shahina M."/>
            <person name="Lai W.-A."/>
            <person name="Young C.-C."/>
        </authorList>
    </citation>
    <scope>NUCLEOTIDE SEQUENCE [LARGE SCALE GENOMIC DNA]</scope>
    <source>
        <strain evidence="1 2">CC-PW-75</strain>
    </source>
</reference>
<sequence length="208" mass="22917">MPGKRPSLTRFDAAILLVGLLAILGLEWAKAPEDRFFATTPQDVTVPLVLTEGPPESLWLEEVALEGDAARDFRKEAEGAEYFTAFALGPEGSGRYSWSREASSIGDARRIAMNICGADCRIVFERRPQGFAGPENGTLTREQSEIYRRVAAMTGPRAFARSATGFWGWARMDTPDAARRAAMKFCEDAFRPLLGAPEARCEIVAEWP</sequence>
<comment type="caution">
    <text evidence="1">The sequence shown here is derived from an EMBL/GenBank/DDBJ whole genome shotgun (WGS) entry which is preliminary data.</text>
</comment>
<keyword evidence="2" id="KW-1185">Reference proteome</keyword>
<evidence type="ECO:0008006" key="3">
    <source>
        <dbReference type="Google" id="ProtNLM"/>
    </source>
</evidence>
<organism evidence="1 2">
    <name type="scientific">Aliigemmobacter aestuarii</name>
    <dbReference type="NCBI Taxonomy" id="1445661"/>
    <lineage>
        <taxon>Bacteria</taxon>
        <taxon>Pseudomonadati</taxon>
        <taxon>Pseudomonadota</taxon>
        <taxon>Alphaproteobacteria</taxon>
        <taxon>Rhodobacterales</taxon>
        <taxon>Paracoccaceae</taxon>
        <taxon>Aliigemmobacter</taxon>
    </lineage>
</organism>
<name>A0A4S3MRW9_9RHOB</name>
<accession>A0A4S3MRW9</accession>
<protein>
    <recommendedName>
        <fullName evidence="3">DUF4189 domain-containing protein</fullName>
    </recommendedName>
</protein>
<dbReference type="Proteomes" id="UP000309450">
    <property type="component" value="Unassembled WGS sequence"/>
</dbReference>
<gene>
    <name evidence="1" type="ORF">E7811_06130</name>
</gene>
<evidence type="ECO:0000313" key="1">
    <source>
        <dbReference type="EMBL" id="THD85278.1"/>
    </source>
</evidence>
<dbReference type="RefSeq" id="WP_136393652.1">
    <property type="nucleotide sequence ID" value="NZ_SSND01000001.1"/>
</dbReference>
<dbReference type="AlphaFoldDB" id="A0A4S3MRW9"/>
<dbReference type="EMBL" id="SSND01000001">
    <property type="protein sequence ID" value="THD85278.1"/>
    <property type="molecule type" value="Genomic_DNA"/>
</dbReference>